<evidence type="ECO:0000313" key="9">
    <source>
        <dbReference type="EMBL" id="GGC69743.1"/>
    </source>
</evidence>
<organism evidence="9 10">
    <name type="scientific">Chelatococcus reniformis</name>
    <dbReference type="NCBI Taxonomy" id="1494448"/>
    <lineage>
        <taxon>Bacteria</taxon>
        <taxon>Pseudomonadati</taxon>
        <taxon>Pseudomonadota</taxon>
        <taxon>Alphaproteobacteria</taxon>
        <taxon>Hyphomicrobiales</taxon>
        <taxon>Chelatococcaceae</taxon>
        <taxon>Chelatococcus</taxon>
    </lineage>
</organism>
<dbReference type="GO" id="GO:0005886">
    <property type="term" value="C:plasma membrane"/>
    <property type="evidence" value="ECO:0007669"/>
    <property type="project" value="UniProtKB-SubCell"/>
</dbReference>
<feature type="domain" description="MrpA C-terminal/MbhD" evidence="8">
    <location>
        <begin position="13"/>
        <end position="75"/>
    </location>
</feature>
<reference evidence="9" key="1">
    <citation type="journal article" date="2014" name="Int. J. Syst. Evol. Microbiol.">
        <title>Complete genome sequence of Corynebacterium casei LMG S-19264T (=DSM 44701T), isolated from a smear-ripened cheese.</title>
        <authorList>
            <consortium name="US DOE Joint Genome Institute (JGI-PGF)"/>
            <person name="Walter F."/>
            <person name="Albersmeier A."/>
            <person name="Kalinowski J."/>
            <person name="Ruckert C."/>
        </authorList>
    </citation>
    <scope>NUCLEOTIDE SEQUENCE</scope>
    <source>
        <strain evidence="9">CGMCC 1.12919</strain>
    </source>
</reference>
<evidence type="ECO:0000256" key="1">
    <source>
        <dbReference type="ARBA" id="ARBA00004651"/>
    </source>
</evidence>
<keyword evidence="10" id="KW-1185">Reference proteome</keyword>
<evidence type="ECO:0000313" key="10">
    <source>
        <dbReference type="Proteomes" id="UP000637002"/>
    </source>
</evidence>
<keyword evidence="4 7" id="KW-1133">Transmembrane helix</keyword>
<dbReference type="Pfam" id="PF13244">
    <property type="entry name" value="MbhD"/>
    <property type="match status" value="1"/>
</dbReference>
<proteinExistence type="predicted"/>
<dbReference type="AlphaFoldDB" id="A0A916UDL7"/>
<feature type="transmembrane region" description="Helical" evidence="7">
    <location>
        <begin position="55"/>
        <end position="72"/>
    </location>
</feature>
<sequence length="121" mass="12071">MLELLLLLVCASILISGLLAICLENLLPAMVSSGLASLFAAVSFLLLAAPDVAMAEAAIGSGLATFIFLYAIRKTDGGKTDGATVGGNTDGRRPDPGQAAGDETGHGSSARGKPDKARGGA</sequence>
<feature type="transmembrane region" description="Helical" evidence="7">
    <location>
        <begin position="30"/>
        <end position="48"/>
    </location>
</feature>
<keyword evidence="2" id="KW-1003">Cell membrane</keyword>
<feature type="region of interest" description="Disordered" evidence="6">
    <location>
        <begin position="76"/>
        <end position="121"/>
    </location>
</feature>
<dbReference type="RefSeq" id="WP_188610021.1">
    <property type="nucleotide sequence ID" value="NZ_BMGG01000005.1"/>
</dbReference>
<keyword evidence="3 7" id="KW-0812">Transmembrane</keyword>
<dbReference type="EMBL" id="BMGG01000005">
    <property type="protein sequence ID" value="GGC69743.1"/>
    <property type="molecule type" value="Genomic_DNA"/>
</dbReference>
<keyword evidence="5 7" id="KW-0472">Membrane</keyword>
<evidence type="ECO:0000256" key="7">
    <source>
        <dbReference type="SAM" id="Phobius"/>
    </source>
</evidence>
<evidence type="ECO:0000256" key="3">
    <source>
        <dbReference type="ARBA" id="ARBA00022692"/>
    </source>
</evidence>
<evidence type="ECO:0000256" key="4">
    <source>
        <dbReference type="ARBA" id="ARBA00022989"/>
    </source>
</evidence>
<gene>
    <name evidence="9" type="ORF">GCM10010994_30370</name>
</gene>
<dbReference type="Proteomes" id="UP000637002">
    <property type="component" value="Unassembled WGS sequence"/>
</dbReference>
<dbReference type="InterPro" id="IPR025383">
    <property type="entry name" value="MrpA_C/MbhD"/>
</dbReference>
<evidence type="ECO:0000259" key="8">
    <source>
        <dbReference type="Pfam" id="PF13244"/>
    </source>
</evidence>
<accession>A0A916UDL7</accession>
<name>A0A916UDL7_9HYPH</name>
<protein>
    <recommendedName>
        <fullName evidence="8">MrpA C-terminal/MbhD domain-containing protein</fullName>
    </recommendedName>
</protein>
<evidence type="ECO:0000256" key="6">
    <source>
        <dbReference type="SAM" id="MobiDB-lite"/>
    </source>
</evidence>
<evidence type="ECO:0000256" key="5">
    <source>
        <dbReference type="ARBA" id="ARBA00023136"/>
    </source>
</evidence>
<reference evidence="9" key="2">
    <citation type="submission" date="2020-09" db="EMBL/GenBank/DDBJ databases">
        <authorList>
            <person name="Sun Q."/>
            <person name="Zhou Y."/>
        </authorList>
    </citation>
    <scope>NUCLEOTIDE SEQUENCE</scope>
    <source>
        <strain evidence="9">CGMCC 1.12919</strain>
    </source>
</reference>
<evidence type="ECO:0000256" key="2">
    <source>
        <dbReference type="ARBA" id="ARBA00022475"/>
    </source>
</evidence>
<comment type="subcellular location">
    <subcellularLocation>
        <location evidence="1">Cell membrane</location>
        <topology evidence="1">Multi-pass membrane protein</topology>
    </subcellularLocation>
</comment>
<feature type="compositionally biased region" description="Basic and acidic residues" evidence="6">
    <location>
        <begin position="112"/>
        <end position="121"/>
    </location>
</feature>
<comment type="caution">
    <text evidence="9">The sequence shown here is derived from an EMBL/GenBank/DDBJ whole genome shotgun (WGS) entry which is preliminary data.</text>
</comment>